<organism evidence="1 2">
    <name type="scientific">Purpureocillium lilacinum</name>
    <name type="common">Paecilomyces lilacinus</name>
    <dbReference type="NCBI Taxonomy" id="33203"/>
    <lineage>
        <taxon>Eukaryota</taxon>
        <taxon>Fungi</taxon>
        <taxon>Dikarya</taxon>
        <taxon>Ascomycota</taxon>
        <taxon>Pezizomycotina</taxon>
        <taxon>Sordariomycetes</taxon>
        <taxon>Hypocreomycetidae</taxon>
        <taxon>Hypocreales</taxon>
        <taxon>Ophiocordycipitaceae</taxon>
        <taxon>Purpureocillium</taxon>
    </lineage>
</organism>
<dbReference type="EMBL" id="JBGNUJ010000002">
    <property type="protein sequence ID" value="KAL3965380.1"/>
    <property type="molecule type" value="Genomic_DNA"/>
</dbReference>
<reference evidence="1" key="1">
    <citation type="submission" date="2024-12" db="EMBL/GenBank/DDBJ databases">
        <title>Comparative genomics and development of molecular markers within Purpureocillium lilacinum and among Purpureocillium species.</title>
        <authorList>
            <person name="Yeh Z.-Y."/>
            <person name="Ni N.-T."/>
            <person name="Lo P.-H."/>
            <person name="Mushyakhwo K."/>
            <person name="Lin C.-F."/>
            <person name="Nai Y.-S."/>
        </authorList>
    </citation>
    <scope>NUCLEOTIDE SEQUENCE</scope>
    <source>
        <strain evidence="1">NCHU-NPUST-175</strain>
    </source>
</reference>
<gene>
    <name evidence="1" type="ORF">ACCO45_002384</name>
</gene>
<protein>
    <submittedName>
        <fullName evidence="1">Uncharacterized protein</fullName>
    </submittedName>
</protein>
<proteinExistence type="predicted"/>
<comment type="caution">
    <text evidence="1">The sequence shown here is derived from an EMBL/GenBank/DDBJ whole genome shotgun (WGS) entry which is preliminary data.</text>
</comment>
<dbReference type="Proteomes" id="UP001638806">
    <property type="component" value="Unassembled WGS sequence"/>
</dbReference>
<evidence type="ECO:0000313" key="1">
    <source>
        <dbReference type="EMBL" id="KAL3965380.1"/>
    </source>
</evidence>
<keyword evidence="2" id="KW-1185">Reference proteome</keyword>
<evidence type="ECO:0000313" key="2">
    <source>
        <dbReference type="Proteomes" id="UP001638806"/>
    </source>
</evidence>
<sequence>MAHKQAADFVVERVLGIDVNERYAQLPLDLDQRARNVIDPADTYLEDEPSVTEIFKELVPTRDGAVHYVTELFPSASWIRRYNVRWLAGDVLAGITIGLVVVPQALAYAALARLDAAFGLYTSFTGAVAYWMFGTSKDIVIGTTAVGSLLVGNVVGSIKESHGDMYSAPQIAHALSMLSGAVLLFFGLLRLGWVIEFIPYVPISAFVTAASITIMSTQFPVALGLQGSLRKLPTIRADAAIGLTSIALLFAIKGFCSTMEVRMPHKKRLWGFVSSLRLTFTMLLFTFISFLVNRGLSKDQHKFQIVGTIEQGFQEASVPHPDSGLIKAILPELPAVAIILVIEHIAISKAMGRLHGYTINPSQEIVALGMANMFSPFVGGYVCTGSFGASARHGPRAGALRPHGAFYFIPKAALAAKLYKYWELSPIELIIWVVGVLLAIFDSWKHPSTKRGTFLGVAHVKRVSGEKYLSPQGKTSSQSRQVFLPLDGRGASNPDIKVDSPYPGVFVYRLSEGFNYTNQAYHVDTLTNHVMDRTRRMSPEEFEKESDRLWNDPGPRIYNSESESLPYLRAMVFDFAAVNNVDVTSVQGLIDLRNTFDRHAAPDTVEWHFANIHNRWTRRALAAAGFGYPTSRNPEAVRNWQPVYSIAATLTEKDWPMFGNSSSRRNLTDMDEERTAGARTPDSTGSTVTSPVTPTCGDTKVDSKAEKLPSFHNNATADVPALNTQSLAFGHHHPISKARGPVVKRHGRLEATRPGPPTAGAGGRAATSGSAARARALASELVPAAHPIGRRTAPHRCGVVAPVVDPTGWVRGGGSEGGAAKGSKSGFSLVENDSPTCTPYGPNEE</sequence>
<name>A0ACC4E9S1_PURLI</name>
<accession>A0ACC4E9S1</accession>